<reference evidence="2 3" key="1">
    <citation type="submission" date="2023-03" db="EMBL/GenBank/DDBJ databases">
        <title>Draft assemblies of triclosan tolerant bacteria isolated from returned activated sludge.</title>
        <authorList>
            <person name="Van Hamelsveld S."/>
        </authorList>
    </citation>
    <scope>NUCLEOTIDE SEQUENCE [LARGE SCALE GENOMIC DNA]</scope>
    <source>
        <strain evidence="2 3">GW210010_S58</strain>
    </source>
</reference>
<dbReference type="Pfam" id="PF02498">
    <property type="entry name" value="Bro-N"/>
    <property type="match status" value="1"/>
</dbReference>
<dbReference type="PROSITE" id="PS51750">
    <property type="entry name" value="BRO_N"/>
    <property type="match status" value="1"/>
</dbReference>
<evidence type="ECO:0000313" key="3">
    <source>
        <dbReference type="Proteomes" id="UP001216674"/>
    </source>
</evidence>
<feature type="domain" description="Bro-N" evidence="1">
    <location>
        <begin position="16"/>
        <end position="121"/>
    </location>
</feature>
<dbReference type="InterPro" id="IPR003497">
    <property type="entry name" value="BRO_N_domain"/>
</dbReference>
<dbReference type="PANTHER" id="PTHR36180:SF2">
    <property type="entry name" value="BRO FAMILY PROTEIN"/>
    <property type="match status" value="1"/>
</dbReference>
<dbReference type="RefSeq" id="WP_276263385.1">
    <property type="nucleotide sequence ID" value="NZ_JARJLM010000013.1"/>
</dbReference>
<sequence length="251" mass="28157">MDNGVVDAMADQPRPQSIVQFMYQDHTFRALIDKDGRPWFCVTDLCRSLGYTNSRSTLEKHCVDVEGVAQLETITKGRVQSVTFISETNLYMLICGRKLAAVKSFLLWITHDVLPALRTRWVCALRIQSRTSVPNYTDAPEEAGAIAKLPETNQAPMGDLQRLHLKLVEKVFRISALEAEKTHREGVVRFPLATLYHAAMLRAAGRDYADIAHLLGADLDLAQRMVVTWETLSELKLVPALQEATPPTTRP</sequence>
<dbReference type="Proteomes" id="UP001216674">
    <property type="component" value="Unassembled WGS sequence"/>
</dbReference>
<dbReference type="PANTHER" id="PTHR36180">
    <property type="entry name" value="DNA-BINDING PROTEIN-RELATED-RELATED"/>
    <property type="match status" value="1"/>
</dbReference>
<name>A0ABT6AGE9_9BURK</name>
<dbReference type="SMART" id="SM01040">
    <property type="entry name" value="Bro-N"/>
    <property type="match status" value="1"/>
</dbReference>
<proteinExistence type="predicted"/>
<evidence type="ECO:0000259" key="1">
    <source>
        <dbReference type="PROSITE" id="PS51750"/>
    </source>
</evidence>
<gene>
    <name evidence="2" type="ORF">P3W85_00945</name>
</gene>
<protein>
    <submittedName>
        <fullName evidence="2">BRO family protein</fullName>
    </submittedName>
</protein>
<dbReference type="EMBL" id="JARJLM010000013">
    <property type="protein sequence ID" value="MDF3831534.1"/>
    <property type="molecule type" value="Genomic_DNA"/>
</dbReference>
<evidence type="ECO:0000313" key="2">
    <source>
        <dbReference type="EMBL" id="MDF3831534.1"/>
    </source>
</evidence>
<keyword evidence="3" id="KW-1185">Reference proteome</keyword>
<accession>A0ABT6AGE9</accession>
<organism evidence="2 3">
    <name type="scientific">Cupriavidus basilensis</name>
    <dbReference type="NCBI Taxonomy" id="68895"/>
    <lineage>
        <taxon>Bacteria</taxon>
        <taxon>Pseudomonadati</taxon>
        <taxon>Pseudomonadota</taxon>
        <taxon>Betaproteobacteria</taxon>
        <taxon>Burkholderiales</taxon>
        <taxon>Burkholderiaceae</taxon>
        <taxon>Cupriavidus</taxon>
    </lineage>
</organism>
<comment type="caution">
    <text evidence="2">The sequence shown here is derived from an EMBL/GenBank/DDBJ whole genome shotgun (WGS) entry which is preliminary data.</text>
</comment>